<feature type="transmembrane region" description="Helical" evidence="5">
    <location>
        <begin position="45"/>
        <end position="65"/>
    </location>
</feature>
<feature type="transmembrane region" description="Helical" evidence="5">
    <location>
        <begin position="201"/>
        <end position="224"/>
    </location>
</feature>
<evidence type="ECO:0000313" key="8">
    <source>
        <dbReference type="Proteomes" id="UP000750197"/>
    </source>
</evidence>
<dbReference type="GO" id="GO:0055085">
    <property type="term" value="P:transmembrane transport"/>
    <property type="evidence" value="ECO:0007669"/>
    <property type="project" value="InterPro"/>
</dbReference>
<dbReference type="Gene3D" id="1.20.1740.10">
    <property type="entry name" value="Amino acid/polyamine transporter I"/>
    <property type="match status" value="1"/>
</dbReference>
<feature type="transmembrane region" description="Helical" evidence="5">
    <location>
        <begin position="142"/>
        <end position="165"/>
    </location>
</feature>
<feature type="transmembrane region" description="Helical" evidence="5">
    <location>
        <begin position="444"/>
        <end position="463"/>
    </location>
</feature>
<dbReference type="PANTHER" id="PTHR42770:SF7">
    <property type="entry name" value="MEMBRANE PROTEIN"/>
    <property type="match status" value="1"/>
</dbReference>
<dbReference type="Pfam" id="PF00324">
    <property type="entry name" value="AA_permease"/>
    <property type="match status" value="1"/>
</dbReference>
<comment type="subcellular location">
    <subcellularLocation>
        <location evidence="1">Membrane</location>
        <topology evidence="1">Multi-pass membrane protein</topology>
    </subcellularLocation>
</comment>
<dbReference type="AlphaFoldDB" id="A0A8J7YZC2"/>
<feature type="domain" description="Amino acid permease/ SLC12A" evidence="6">
    <location>
        <begin position="52"/>
        <end position="537"/>
    </location>
</feature>
<dbReference type="PANTHER" id="PTHR42770">
    <property type="entry name" value="AMINO ACID TRANSPORTER-RELATED"/>
    <property type="match status" value="1"/>
</dbReference>
<evidence type="ECO:0000256" key="3">
    <source>
        <dbReference type="ARBA" id="ARBA00022989"/>
    </source>
</evidence>
<keyword evidence="2 5" id="KW-0812">Transmembrane</keyword>
<name>A0A8J7YZC2_9ARCH</name>
<keyword evidence="3 5" id="KW-1133">Transmembrane helix</keyword>
<dbReference type="PIRSF" id="PIRSF006060">
    <property type="entry name" value="AA_transporter"/>
    <property type="match status" value="1"/>
</dbReference>
<accession>A0A8J7YZC2</accession>
<dbReference type="InterPro" id="IPR004841">
    <property type="entry name" value="AA-permease/SLC12A_dom"/>
</dbReference>
<dbReference type="Proteomes" id="UP000750197">
    <property type="component" value="Unassembled WGS sequence"/>
</dbReference>
<feature type="transmembrane region" description="Helical" evidence="5">
    <location>
        <begin position="411"/>
        <end position="432"/>
    </location>
</feature>
<comment type="caution">
    <text evidence="7">The sequence shown here is derived from an EMBL/GenBank/DDBJ whole genome shotgun (WGS) entry which is preliminary data.</text>
</comment>
<feature type="transmembrane region" description="Helical" evidence="5">
    <location>
        <begin position="483"/>
        <end position="503"/>
    </location>
</feature>
<feature type="transmembrane region" description="Helical" evidence="5">
    <location>
        <begin position="111"/>
        <end position="130"/>
    </location>
</feature>
<evidence type="ECO:0000259" key="6">
    <source>
        <dbReference type="Pfam" id="PF00324"/>
    </source>
</evidence>
<sequence length="556" mass="60360">MSDQSLFDENRELSGDDNLAQATKVKVFEREATGLVRELTPLDVALLNFAILGFLFTLFFTVAIIPLIGGNYLIGFLLTGGLSLSLLYTYYSFHLAMPRSGGDYVFLSRTLSPALGFVGNASFILVLLVYTGITGVTIQTTGFAIGFALLGSLLHSSSISGMSGFFDTRTASLILGTIEILGLSLPAIFGRRAYFRLQNVIYIIVFIAAIIMILLFLTSTNAAFQSAFNSYSASYANTPNYYQKVMTQAQANGWSAPSQSSLYGTLLLVPIISIFGTSFISSTYVGGEIRRPSKSSLQGMMIAMIFAFILAAVFIGALYNTVGFNFLSALDFQAASGTLAIPVTPYANFLALLLTHNSIIIGFVIIAGILQMAIYIPGYYYMASRSLLAYSFDGILPKRVSNVHPKYHTPVVAIIIIAVLSEISLILLNIPYTSAKIYLFSTVLTWYDAIFPMMLVGIAGIIFPFRKKDLFESSPAKSRIAGIPVMSITGIITVIFTGMIAYLELTNSVYAANTSLGIEFVVGSVVVLFAIYFVAKVVRKHQGQPLDLVFGEIPPE</sequence>
<reference evidence="7" key="1">
    <citation type="submission" date="2021-05" db="EMBL/GenBank/DDBJ databases">
        <title>Genomic insights into ecological role and evolution of a novel Thermoplasmata order Candidatus Sysuiplasmatales.</title>
        <authorList>
            <person name="Yuan Y."/>
        </authorList>
    </citation>
    <scope>NUCLEOTIDE SEQUENCE</scope>
    <source>
        <strain evidence="7">TUT19-bin139</strain>
    </source>
</reference>
<feature type="transmembrane region" description="Helical" evidence="5">
    <location>
        <begin position="297"/>
        <end position="319"/>
    </location>
</feature>
<dbReference type="InterPro" id="IPR050367">
    <property type="entry name" value="APC_superfamily"/>
</dbReference>
<dbReference type="EMBL" id="JAHEAC010000182">
    <property type="protein sequence ID" value="MBX8645126.1"/>
    <property type="molecule type" value="Genomic_DNA"/>
</dbReference>
<evidence type="ECO:0000256" key="2">
    <source>
        <dbReference type="ARBA" id="ARBA00022692"/>
    </source>
</evidence>
<feature type="transmembrane region" description="Helical" evidence="5">
    <location>
        <begin position="171"/>
        <end position="189"/>
    </location>
</feature>
<dbReference type="GO" id="GO:0016020">
    <property type="term" value="C:membrane"/>
    <property type="evidence" value="ECO:0007669"/>
    <property type="project" value="UniProtKB-SubCell"/>
</dbReference>
<evidence type="ECO:0000256" key="5">
    <source>
        <dbReference type="SAM" id="Phobius"/>
    </source>
</evidence>
<keyword evidence="4 5" id="KW-0472">Membrane</keyword>
<feature type="transmembrane region" description="Helical" evidence="5">
    <location>
        <begin position="515"/>
        <end position="535"/>
    </location>
</feature>
<gene>
    <name evidence="7" type="ORF">KIY12_10495</name>
</gene>
<evidence type="ECO:0000256" key="4">
    <source>
        <dbReference type="ARBA" id="ARBA00023136"/>
    </source>
</evidence>
<feature type="transmembrane region" description="Helical" evidence="5">
    <location>
        <begin position="262"/>
        <end position="285"/>
    </location>
</feature>
<feature type="transmembrane region" description="Helical" evidence="5">
    <location>
        <begin position="359"/>
        <end position="382"/>
    </location>
</feature>
<protein>
    <submittedName>
        <fullName evidence="7">APC family permease</fullName>
    </submittedName>
</protein>
<feature type="transmembrane region" description="Helical" evidence="5">
    <location>
        <begin position="72"/>
        <end position="91"/>
    </location>
</feature>
<evidence type="ECO:0000256" key="1">
    <source>
        <dbReference type="ARBA" id="ARBA00004141"/>
    </source>
</evidence>
<organism evidence="7 8">
    <name type="scientific">Candidatus Sysuiplasma superficiale</name>
    <dbReference type="NCBI Taxonomy" id="2823368"/>
    <lineage>
        <taxon>Archaea</taxon>
        <taxon>Methanobacteriati</taxon>
        <taxon>Thermoplasmatota</taxon>
        <taxon>Thermoplasmata</taxon>
        <taxon>Candidatus Sysuiplasmatales</taxon>
        <taxon>Candidatus Sysuiplasmataceae</taxon>
        <taxon>Candidatus Sysuiplasma</taxon>
    </lineage>
</organism>
<proteinExistence type="predicted"/>
<evidence type="ECO:0000313" key="7">
    <source>
        <dbReference type="EMBL" id="MBX8645126.1"/>
    </source>
</evidence>